<evidence type="ECO:0000256" key="4">
    <source>
        <dbReference type="ARBA" id="ARBA00010918"/>
    </source>
</evidence>
<feature type="transmembrane region" description="Helical" evidence="16">
    <location>
        <begin position="509"/>
        <end position="530"/>
    </location>
</feature>
<dbReference type="AlphaFoldDB" id="A0A3N4L079"/>
<keyword evidence="6 15" id="KW-0645">Protease</keyword>
<proteinExistence type="inferred from homology"/>
<feature type="domain" description="Vacuolar membrane protease transmembrane" evidence="19">
    <location>
        <begin position="414"/>
        <end position="572"/>
    </location>
</feature>
<dbReference type="Gene3D" id="3.40.630.10">
    <property type="entry name" value="Zn peptidases"/>
    <property type="match status" value="2"/>
</dbReference>
<feature type="domain" description="Vacuolar membrane protease C-terminal" evidence="18">
    <location>
        <begin position="612"/>
        <end position="818"/>
    </location>
</feature>
<dbReference type="PANTHER" id="PTHR12147:SF58">
    <property type="entry name" value="VACUOLAR MEMBRANE PROTEASE"/>
    <property type="match status" value="1"/>
</dbReference>
<dbReference type="Pfam" id="PF04389">
    <property type="entry name" value="Peptidase_M28"/>
    <property type="match status" value="1"/>
</dbReference>
<evidence type="ECO:0000259" key="19">
    <source>
        <dbReference type="Pfam" id="PF22251"/>
    </source>
</evidence>
<comment type="cofactor">
    <cofactor evidence="1">
        <name>Zn(2+)</name>
        <dbReference type="ChEBI" id="CHEBI:29105"/>
    </cofactor>
</comment>
<name>A0A3N4L079_9PEZI</name>
<gene>
    <name evidence="20" type="ORF">P167DRAFT_570928</name>
</gene>
<sequence length="904" mass="100899">MSVSSFSQQDQQRGAADQARRIRAGYTPIPLHHTSSYSQIIITKFPSLTTAASTLSAYINGHGSPGSFAYLRRIILQFLHQRTKFDALTGFKVLPVTLITLGTYVLIWGYMLRLDGTVPDVASLTEQDSWGVSVEEAYAGLVALTKRSHSYNSAQIDVVGRWLAERLEQIIGEEEEGVELFCDDVTGVGMNATWVRPSDGVAVYFEGRNIMVYIHGTDRGLSPALVNAHYDSVSTSHDIFLNLEGGGTGGRAILFRANDTAVNGFYEKVPRPLRSTFLSDAYKLGALKSATDYDIFRDALHMRGLDVAFYTHWSRYHTPDDDMRYASKRSISHMLLTALYTVNTMTADTSLDYNENLPGKPAVYFDFFNRIWTFYEVNTLFAWSLRLLIVPAITLSLAISCLGEFPGWKKGIRRFPLAFSLASASTVTVAMRIHAANPLIMFSSLKTVWATLLSTWYLVAWGVIKRADLRNPTALARGWAFAEVWVFMWLMMLGVAYLSSPEIGASGGYFMMALYIGAFLGYCISIYELFIVRDKGGFKNGPQEEGIDTSSSNESLDLQQANQQTVASKINGQNQEEPWSVLMPNWTWLVQFLLARIYNIYAFPFTPDARFKTHFIQSIDLTTNQNRVKLTGNTGIINRVLPHLPSTFSTRIECGKGTPGAPLSGLMHCTWAGLAPNVTSDTSKVSIWVKHSIEKLADEKARVMLQGKNTRACRLFFDKKNVTSIDILDSPSRDFGSPLPTSGTNQLRLWSREPGRIWRVELAWDRSTDKEDEKVEVLKNEKKLKRAVDIAGRLEGRIVCLWSDTNGDEIPALNEVVTLEEPPTPKGTNANNSNNNNMWVGVFRVLLTHPEEPLGPNRHLVVAAGGVFLWPLVLPEWQIWWAPPVCSELTLMLLSAAQVLAVDA</sequence>
<evidence type="ECO:0000256" key="1">
    <source>
        <dbReference type="ARBA" id="ARBA00001947"/>
    </source>
</evidence>
<dbReference type="GO" id="GO:0006508">
    <property type="term" value="P:proteolysis"/>
    <property type="evidence" value="ECO:0007669"/>
    <property type="project" value="UniProtKB-KW"/>
</dbReference>
<keyword evidence="5" id="KW-0926">Vacuole</keyword>
<feature type="domain" description="Peptidase M28" evidence="17">
    <location>
        <begin position="238"/>
        <end position="341"/>
    </location>
</feature>
<protein>
    <recommendedName>
        <fullName evidence="15">Peptide hydrolase</fullName>
        <ecNumber evidence="15">3.4.-.-</ecNumber>
    </recommendedName>
</protein>
<comment type="subcellular location">
    <subcellularLocation>
        <location evidence="3">Vacuole membrane</location>
        <topology evidence="3">Multi-pass membrane protein</topology>
    </subcellularLocation>
</comment>
<dbReference type="InterPro" id="IPR053976">
    <property type="entry name" value="PFF1_TM"/>
</dbReference>
<dbReference type="Proteomes" id="UP000277580">
    <property type="component" value="Unassembled WGS sequence"/>
</dbReference>
<reference evidence="20 21" key="1">
    <citation type="journal article" date="2018" name="Nat. Ecol. Evol.">
        <title>Pezizomycetes genomes reveal the molecular basis of ectomycorrhizal truffle lifestyle.</title>
        <authorList>
            <person name="Murat C."/>
            <person name="Payen T."/>
            <person name="Noel B."/>
            <person name="Kuo A."/>
            <person name="Morin E."/>
            <person name="Chen J."/>
            <person name="Kohler A."/>
            <person name="Krizsan K."/>
            <person name="Balestrini R."/>
            <person name="Da Silva C."/>
            <person name="Montanini B."/>
            <person name="Hainaut M."/>
            <person name="Levati E."/>
            <person name="Barry K.W."/>
            <person name="Belfiori B."/>
            <person name="Cichocki N."/>
            <person name="Clum A."/>
            <person name="Dockter R.B."/>
            <person name="Fauchery L."/>
            <person name="Guy J."/>
            <person name="Iotti M."/>
            <person name="Le Tacon F."/>
            <person name="Lindquist E.A."/>
            <person name="Lipzen A."/>
            <person name="Malagnac F."/>
            <person name="Mello A."/>
            <person name="Molinier V."/>
            <person name="Miyauchi S."/>
            <person name="Poulain J."/>
            <person name="Riccioni C."/>
            <person name="Rubini A."/>
            <person name="Sitrit Y."/>
            <person name="Splivallo R."/>
            <person name="Traeger S."/>
            <person name="Wang M."/>
            <person name="Zifcakova L."/>
            <person name="Wipf D."/>
            <person name="Zambonelli A."/>
            <person name="Paolocci F."/>
            <person name="Nowrousian M."/>
            <person name="Ottonello S."/>
            <person name="Baldrian P."/>
            <person name="Spatafora J.W."/>
            <person name="Henrissat B."/>
            <person name="Nagy L.G."/>
            <person name="Aury J.M."/>
            <person name="Wincker P."/>
            <person name="Grigoriev I.V."/>
            <person name="Bonfante P."/>
            <person name="Martin F.M."/>
        </authorList>
    </citation>
    <scope>NUCLEOTIDE SEQUENCE [LARGE SCALE GENOMIC DNA]</scope>
    <source>
        <strain evidence="20 21">CCBAS932</strain>
    </source>
</reference>
<keyword evidence="9 15" id="KW-0378">Hydrolase</keyword>
<keyword evidence="21" id="KW-1185">Reference proteome</keyword>
<dbReference type="STRING" id="1392247.A0A3N4L079"/>
<evidence type="ECO:0000256" key="14">
    <source>
        <dbReference type="ARBA" id="ARBA00023180"/>
    </source>
</evidence>
<evidence type="ECO:0000313" key="21">
    <source>
        <dbReference type="Proteomes" id="UP000277580"/>
    </source>
</evidence>
<evidence type="ECO:0000259" key="17">
    <source>
        <dbReference type="Pfam" id="PF04389"/>
    </source>
</evidence>
<dbReference type="OrthoDB" id="76293at2759"/>
<dbReference type="PANTHER" id="PTHR12147">
    <property type="entry name" value="METALLOPEPTIDASE M28 FAMILY MEMBER"/>
    <property type="match status" value="1"/>
</dbReference>
<evidence type="ECO:0000256" key="8">
    <source>
        <dbReference type="ARBA" id="ARBA00022723"/>
    </source>
</evidence>
<keyword evidence="13 16" id="KW-0472">Membrane</keyword>
<evidence type="ECO:0000256" key="7">
    <source>
        <dbReference type="ARBA" id="ARBA00022692"/>
    </source>
</evidence>
<dbReference type="FunCoup" id="A0A3N4L079">
    <property type="interactions" value="6"/>
</dbReference>
<organism evidence="20 21">
    <name type="scientific">Morchella conica CCBAS932</name>
    <dbReference type="NCBI Taxonomy" id="1392247"/>
    <lineage>
        <taxon>Eukaryota</taxon>
        <taxon>Fungi</taxon>
        <taxon>Dikarya</taxon>
        <taxon>Ascomycota</taxon>
        <taxon>Pezizomycotina</taxon>
        <taxon>Pezizomycetes</taxon>
        <taxon>Pezizales</taxon>
        <taxon>Morchellaceae</taxon>
        <taxon>Morchella</taxon>
    </lineage>
</organism>
<evidence type="ECO:0000256" key="13">
    <source>
        <dbReference type="ARBA" id="ARBA00023136"/>
    </source>
</evidence>
<keyword evidence="12" id="KW-0482">Metalloprotease</keyword>
<evidence type="ECO:0000256" key="3">
    <source>
        <dbReference type="ARBA" id="ARBA00004128"/>
    </source>
</evidence>
<dbReference type="Pfam" id="PF22251">
    <property type="entry name" value="PFF1_TM"/>
    <property type="match status" value="1"/>
</dbReference>
<dbReference type="GO" id="GO:0008235">
    <property type="term" value="F:metalloexopeptidase activity"/>
    <property type="evidence" value="ECO:0007669"/>
    <property type="project" value="InterPro"/>
</dbReference>
<evidence type="ECO:0000259" key="18">
    <source>
        <dbReference type="Pfam" id="PF22250"/>
    </source>
</evidence>
<dbReference type="InterPro" id="IPR007484">
    <property type="entry name" value="Peptidase_M28"/>
</dbReference>
<keyword evidence="11 16" id="KW-1133">Transmembrane helix</keyword>
<feature type="transmembrane region" description="Helical" evidence="16">
    <location>
        <begin position="447"/>
        <end position="464"/>
    </location>
</feature>
<evidence type="ECO:0000256" key="15">
    <source>
        <dbReference type="RuleBase" id="RU361240"/>
    </source>
</evidence>
<evidence type="ECO:0000256" key="2">
    <source>
        <dbReference type="ARBA" id="ARBA00003273"/>
    </source>
</evidence>
<keyword evidence="10 15" id="KW-0862">Zinc</keyword>
<keyword evidence="7 16" id="KW-0812">Transmembrane</keyword>
<feature type="transmembrane region" description="Helical" evidence="16">
    <location>
        <begin position="476"/>
        <end position="497"/>
    </location>
</feature>
<accession>A0A3N4L079</accession>
<evidence type="ECO:0000256" key="6">
    <source>
        <dbReference type="ARBA" id="ARBA00022670"/>
    </source>
</evidence>
<dbReference type="GO" id="GO:0005774">
    <property type="term" value="C:vacuolar membrane"/>
    <property type="evidence" value="ECO:0007669"/>
    <property type="project" value="UniProtKB-SubCell"/>
</dbReference>
<dbReference type="EC" id="3.4.-.-" evidence="15"/>
<dbReference type="EMBL" id="ML119110">
    <property type="protein sequence ID" value="RPB16223.1"/>
    <property type="molecule type" value="Genomic_DNA"/>
</dbReference>
<dbReference type="InParanoid" id="A0A3N4L079"/>
<feature type="transmembrane region" description="Helical" evidence="16">
    <location>
        <begin position="415"/>
        <end position="435"/>
    </location>
</feature>
<evidence type="ECO:0000256" key="10">
    <source>
        <dbReference type="ARBA" id="ARBA00022833"/>
    </source>
</evidence>
<keyword evidence="14" id="KW-0325">Glycoprotein</keyword>
<dbReference type="InterPro" id="IPR045175">
    <property type="entry name" value="M28_fam"/>
</dbReference>
<evidence type="ECO:0000256" key="9">
    <source>
        <dbReference type="ARBA" id="ARBA00022801"/>
    </source>
</evidence>
<dbReference type="InterPro" id="IPR053975">
    <property type="entry name" value="PFF1_C"/>
</dbReference>
<comment type="similarity">
    <text evidence="4 15">Belongs to the peptidase M28 family.</text>
</comment>
<evidence type="ECO:0000256" key="16">
    <source>
        <dbReference type="SAM" id="Phobius"/>
    </source>
</evidence>
<evidence type="ECO:0000256" key="5">
    <source>
        <dbReference type="ARBA" id="ARBA00022554"/>
    </source>
</evidence>
<dbReference type="Pfam" id="PF22250">
    <property type="entry name" value="PFF1_C"/>
    <property type="match status" value="1"/>
</dbReference>
<evidence type="ECO:0000256" key="11">
    <source>
        <dbReference type="ARBA" id="ARBA00022989"/>
    </source>
</evidence>
<keyword evidence="8 15" id="KW-0479">Metal-binding</keyword>
<dbReference type="GO" id="GO:0046872">
    <property type="term" value="F:metal ion binding"/>
    <property type="evidence" value="ECO:0007669"/>
    <property type="project" value="UniProtKB-KW"/>
</dbReference>
<comment type="function">
    <text evidence="2">May be involved in vacuolar sorting and osmoregulation.</text>
</comment>
<evidence type="ECO:0000313" key="20">
    <source>
        <dbReference type="EMBL" id="RPB16223.1"/>
    </source>
</evidence>
<feature type="transmembrane region" description="Helical" evidence="16">
    <location>
        <begin position="380"/>
        <end position="403"/>
    </location>
</feature>
<evidence type="ECO:0000256" key="12">
    <source>
        <dbReference type="ARBA" id="ARBA00023049"/>
    </source>
</evidence>
<dbReference type="SUPFAM" id="SSF53187">
    <property type="entry name" value="Zn-dependent exopeptidases"/>
    <property type="match status" value="1"/>
</dbReference>